<dbReference type="EMBL" id="LWDF02002184">
    <property type="protein sequence ID" value="KAE8236515.1"/>
    <property type="molecule type" value="Genomic_DNA"/>
</dbReference>
<dbReference type="OrthoDB" id="116380at2759"/>
<reference evidence="2" key="2">
    <citation type="journal article" date="2019" name="IMA Fungus">
        <title>Genome sequencing and comparison of five Tilletia species to identify candidate genes for the detection of regulated species infecting wheat.</title>
        <authorList>
            <person name="Nguyen H.D.T."/>
            <person name="Sultana T."/>
            <person name="Kesanakurti P."/>
            <person name="Hambleton S."/>
        </authorList>
    </citation>
    <scope>NUCLEOTIDE SEQUENCE</scope>
    <source>
        <strain evidence="2">DAOMC 236416</strain>
    </source>
</reference>
<evidence type="ECO:0000256" key="1">
    <source>
        <dbReference type="SAM" id="MobiDB-lite"/>
    </source>
</evidence>
<accession>A0A8T8SBL8</accession>
<evidence type="ECO:0000313" key="2">
    <source>
        <dbReference type="EMBL" id="KAE8236515.1"/>
    </source>
</evidence>
<dbReference type="Gene3D" id="3.40.1110.10">
    <property type="entry name" value="Calcium-transporting ATPase, cytoplasmic domain N"/>
    <property type="match status" value="1"/>
</dbReference>
<organism evidence="2 3">
    <name type="scientific">Tilletia indica</name>
    <dbReference type="NCBI Taxonomy" id="43049"/>
    <lineage>
        <taxon>Eukaryota</taxon>
        <taxon>Fungi</taxon>
        <taxon>Dikarya</taxon>
        <taxon>Basidiomycota</taxon>
        <taxon>Ustilaginomycotina</taxon>
        <taxon>Exobasidiomycetes</taxon>
        <taxon>Tilletiales</taxon>
        <taxon>Tilletiaceae</taxon>
        <taxon>Tilletia</taxon>
    </lineage>
</organism>
<comment type="caution">
    <text evidence="2">The sequence shown here is derived from an EMBL/GenBank/DDBJ whole genome shotgun (WGS) entry which is preliminary data.</text>
</comment>
<dbReference type="Gene3D" id="1.20.1110.10">
    <property type="entry name" value="Calcium-transporting ATPase, transmembrane domain"/>
    <property type="match status" value="1"/>
</dbReference>
<dbReference type="GO" id="GO:0000166">
    <property type="term" value="F:nucleotide binding"/>
    <property type="evidence" value="ECO:0007669"/>
    <property type="project" value="InterPro"/>
</dbReference>
<reference evidence="2" key="1">
    <citation type="submission" date="2016-04" db="EMBL/GenBank/DDBJ databases">
        <authorList>
            <person name="Nguyen H.D."/>
            <person name="Samba Siva P."/>
            <person name="Cullis J."/>
            <person name="Levesque C.A."/>
            <person name="Hambleton S."/>
        </authorList>
    </citation>
    <scope>NUCLEOTIDE SEQUENCE</scope>
    <source>
        <strain evidence="2">DAOMC 236416</strain>
    </source>
</reference>
<evidence type="ECO:0000313" key="3">
    <source>
        <dbReference type="Proteomes" id="UP000077521"/>
    </source>
</evidence>
<dbReference type="Gene3D" id="3.40.50.1000">
    <property type="entry name" value="HAD superfamily/HAD-like"/>
    <property type="match status" value="1"/>
</dbReference>
<feature type="region of interest" description="Disordered" evidence="1">
    <location>
        <begin position="53"/>
        <end position="73"/>
    </location>
</feature>
<proteinExistence type="predicted"/>
<dbReference type="InterPro" id="IPR023214">
    <property type="entry name" value="HAD_sf"/>
</dbReference>
<dbReference type="AlphaFoldDB" id="A0A8T8SBL8"/>
<name>A0A8T8SBL8_9BASI</name>
<dbReference type="InterPro" id="IPR023299">
    <property type="entry name" value="ATPase_P-typ_cyto_dom_N"/>
</dbReference>
<dbReference type="Proteomes" id="UP000077521">
    <property type="component" value="Unassembled WGS sequence"/>
</dbReference>
<sequence length="193" mass="20607">MPTVLAVSLAIGAEQSAKRKALGTHTALIENIPVVTIPYSDKTSTVQTNKITIDPETGKLSSKGQAHQRRDHPRLRVSAWNREPIPSIRGVGTRRSSVETRDSTVSSTEVALALFASALGMSRNKLLDTSSHSIKEKEDVRVPSVKIASSTPAAYVERVSLRRPTVLSSACRVSTAQQPVIPTAPTTSPGSTS</sequence>
<protein>
    <submittedName>
        <fullName evidence="2">Uncharacterized protein</fullName>
    </submittedName>
</protein>
<gene>
    <name evidence="2" type="ORF">A4X13_0g9129</name>
</gene>
<keyword evidence="3" id="KW-1185">Reference proteome</keyword>